<dbReference type="EMBL" id="CAADEW010000089">
    <property type="protein sequence ID" value="VFJ59230.1"/>
    <property type="molecule type" value="Genomic_DNA"/>
</dbReference>
<dbReference type="PROSITE" id="PS00211">
    <property type="entry name" value="ABC_TRANSPORTER_1"/>
    <property type="match status" value="1"/>
</dbReference>
<dbReference type="InterPro" id="IPR017871">
    <property type="entry name" value="ABC_transporter-like_CS"/>
</dbReference>
<keyword evidence="1" id="KW-0547">Nucleotide-binding</keyword>
<dbReference type="Gene3D" id="3.40.50.300">
    <property type="entry name" value="P-loop containing nucleotide triphosphate hydrolases"/>
    <property type="match status" value="1"/>
</dbReference>
<feature type="domain" description="ABC transporter" evidence="3">
    <location>
        <begin position="5"/>
        <end position="253"/>
    </location>
</feature>
<dbReference type="PANTHER" id="PTHR24220">
    <property type="entry name" value="IMPORT ATP-BINDING PROTEIN"/>
    <property type="match status" value="1"/>
</dbReference>
<dbReference type="SUPFAM" id="SSF52540">
    <property type="entry name" value="P-loop containing nucleoside triphosphate hydrolases"/>
    <property type="match status" value="1"/>
</dbReference>
<organism evidence="4">
    <name type="scientific">Candidatus Kentrum sp. FW</name>
    <dbReference type="NCBI Taxonomy" id="2126338"/>
    <lineage>
        <taxon>Bacteria</taxon>
        <taxon>Pseudomonadati</taxon>
        <taxon>Pseudomonadota</taxon>
        <taxon>Gammaproteobacteria</taxon>
        <taxon>Candidatus Kentrum</taxon>
    </lineage>
</organism>
<proteinExistence type="predicted"/>
<gene>
    <name evidence="4" type="ORF">BECKFW1821A_GA0114235_10899</name>
</gene>
<accession>A0A450SYJ4</accession>
<evidence type="ECO:0000313" key="4">
    <source>
        <dbReference type="EMBL" id="VFJ59230.1"/>
    </source>
</evidence>
<evidence type="ECO:0000259" key="3">
    <source>
        <dbReference type="PROSITE" id="PS50893"/>
    </source>
</evidence>
<protein>
    <submittedName>
        <fullName evidence="4">Putative ABC transport system ATP-binding protein</fullName>
    </submittedName>
</protein>
<dbReference type="PROSITE" id="PS50893">
    <property type="entry name" value="ABC_TRANSPORTER_2"/>
    <property type="match status" value="1"/>
</dbReference>
<dbReference type="GO" id="GO:0005886">
    <property type="term" value="C:plasma membrane"/>
    <property type="evidence" value="ECO:0007669"/>
    <property type="project" value="TreeGrafter"/>
</dbReference>
<evidence type="ECO:0000256" key="2">
    <source>
        <dbReference type="ARBA" id="ARBA00022840"/>
    </source>
</evidence>
<dbReference type="InterPro" id="IPR027417">
    <property type="entry name" value="P-loop_NTPase"/>
</dbReference>
<evidence type="ECO:0000256" key="1">
    <source>
        <dbReference type="ARBA" id="ARBA00022741"/>
    </source>
</evidence>
<sequence length="254" mass="28779">MSWGVSIEGIHASWSGNRRSTEEKSFQLAADNIRIAMDRTTRVPITGITGAGKSTFLYLLATLKWALKGRIHWHFPDGEAFSWREKGRGLSATDLIQLRHRYFGFAFQNSTLLPHLTVLENLSYPLWQRGISGKVARGIAREKLGRVRAGDDLELEEFLGRFPSQLSSGQRQRIALAQAWIHDPYVLFADEPTGNLDSHTRQEVMGVIDNWLDERPGERLFIWVTHHDQDKGRIGVTSHVEVNHGTVELKTLGQ</sequence>
<reference evidence="4" key="1">
    <citation type="submission" date="2019-02" db="EMBL/GenBank/DDBJ databases">
        <authorList>
            <person name="Gruber-Vodicka R. H."/>
            <person name="Seah K. B. B."/>
        </authorList>
    </citation>
    <scope>NUCLEOTIDE SEQUENCE</scope>
    <source>
        <strain evidence="4">BECK_BZ15</strain>
    </source>
</reference>
<dbReference type="Pfam" id="PF00005">
    <property type="entry name" value="ABC_tran"/>
    <property type="match status" value="1"/>
</dbReference>
<dbReference type="InterPro" id="IPR015854">
    <property type="entry name" value="ABC_transpr_LolD-like"/>
</dbReference>
<name>A0A450SYJ4_9GAMM</name>
<dbReference type="GO" id="GO:0016887">
    <property type="term" value="F:ATP hydrolysis activity"/>
    <property type="evidence" value="ECO:0007669"/>
    <property type="project" value="InterPro"/>
</dbReference>
<dbReference type="AlphaFoldDB" id="A0A450SYJ4"/>
<dbReference type="GO" id="GO:0022857">
    <property type="term" value="F:transmembrane transporter activity"/>
    <property type="evidence" value="ECO:0007669"/>
    <property type="project" value="TreeGrafter"/>
</dbReference>
<keyword evidence="2 4" id="KW-0067">ATP-binding</keyword>
<dbReference type="InterPro" id="IPR003439">
    <property type="entry name" value="ABC_transporter-like_ATP-bd"/>
</dbReference>
<dbReference type="GO" id="GO:0005524">
    <property type="term" value="F:ATP binding"/>
    <property type="evidence" value="ECO:0007669"/>
    <property type="project" value="UniProtKB-KW"/>
</dbReference>